<comment type="cofactor">
    <cofactor evidence="1 7">
        <name>L-ascorbate</name>
        <dbReference type="ChEBI" id="CHEBI:38290"/>
    </cofactor>
</comment>
<evidence type="ECO:0000256" key="7">
    <source>
        <dbReference type="HAMAP-Rule" id="MF_00657"/>
    </source>
</evidence>
<dbReference type="PANTHER" id="PTHR41536">
    <property type="entry name" value="PKHD-TYPE HYDROXYLASE YBIX"/>
    <property type="match status" value="1"/>
</dbReference>
<name>A0ABV7D936_9PROT</name>
<proteinExistence type="inferred from homology"/>
<keyword evidence="5 7" id="KW-0560">Oxidoreductase</keyword>
<comment type="cofactor">
    <cofactor evidence="7">
        <name>Fe(2+)</name>
        <dbReference type="ChEBI" id="CHEBI:29033"/>
    </cofactor>
    <text evidence="7">Binds 1 Fe(2+) ion per subunit.</text>
</comment>
<dbReference type="EMBL" id="JBHRSL010000010">
    <property type="protein sequence ID" value="MFC3053145.1"/>
    <property type="molecule type" value="Genomic_DNA"/>
</dbReference>
<evidence type="ECO:0000259" key="8">
    <source>
        <dbReference type="PROSITE" id="PS51471"/>
    </source>
</evidence>
<organism evidence="9 10">
    <name type="scientific">Kordiimonas pumila</name>
    <dbReference type="NCBI Taxonomy" id="2161677"/>
    <lineage>
        <taxon>Bacteria</taxon>
        <taxon>Pseudomonadati</taxon>
        <taxon>Pseudomonadota</taxon>
        <taxon>Alphaproteobacteria</taxon>
        <taxon>Kordiimonadales</taxon>
        <taxon>Kordiimonadaceae</taxon>
        <taxon>Kordiimonas</taxon>
    </lineage>
</organism>
<dbReference type="Pfam" id="PF13640">
    <property type="entry name" value="2OG-FeII_Oxy_3"/>
    <property type="match status" value="1"/>
</dbReference>
<evidence type="ECO:0000256" key="5">
    <source>
        <dbReference type="ARBA" id="ARBA00023002"/>
    </source>
</evidence>
<dbReference type="NCBIfam" id="NF003973">
    <property type="entry name" value="PRK05467.1-2"/>
    <property type="match status" value="1"/>
</dbReference>
<dbReference type="Gene3D" id="2.60.120.620">
    <property type="entry name" value="q2cbj1_9rhob like domain"/>
    <property type="match status" value="1"/>
</dbReference>
<evidence type="ECO:0000313" key="10">
    <source>
        <dbReference type="Proteomes" id="UP001595444"/>
    </source>
</evidence>
<dbReference type="InterPro" id="IPR023550">
    <property type="entry name" value="PKHD_hydroxylase"/>
</dbReference>
<sequence length="227" mass="24972">MLICIPDILTSDEVLYCRKLLEFAQWIDGKVTAGAQSGQVKKNEQLPEESPEAKEAGNIILDALGRSPAFISAALPNKIFPPLFNRYAGGQYFGSHVDNSIRGVKGTAVRIRTDLSATLFLNDPATYEGGELVVESNYGAQEVKLDAGSLVLYPSTSLHHVQPVTSGTRLCSFFWLQSMVRDAGQREHLYDFDQSIQELSAKDGVDSPVAVKLSGLYHNLIRRWAEV</sequence>
<evidence type="ECO:0000256" key="4">
    <source>
        <dbReference type="ARBA" id="ARBA00022964"/>
    </source>
</evidence>
<dbReference type="HAMAP" id="MF_00657">
    <property type="entry name" value="Hydroxyl_YbiX"/>
    <property type="match status" value="1"/>
</dbReference>
<reference evidence="10" key="1">
    <citation type="journal article" date="2019" name="Int. J. Syst. Evol. Microbiol.">
        <title>The Global Catalogue of Microorganisms (GCM) 10K type strain sequencing project: providing services to taxonomists for standard genome sequencing and annotation.</title>
        <authorList>
            <consortium name="The Broad Institute Genomics Platform"/>
            <consortium name="The Broad Institute Genome Sequencing Center for Infectious Disease"/>
            <person name="Wu L."/>
            <person name="Ma J."/>
        </authorList>
    </citation>
    <scope>NUCLEOTIDE SEQUENCE [LARGE SCALE GENOMIC DNA]</scope>
    <source>
        <strain evidence="10">KCTC 62164</strain>
    </source>
</reference>
<keyword evidence="2 7" id="KW-0479">Metal-binding</keyword>
<comment type="caution">
    <text evidence="9">The sequence shown here is derived from an EMBL/GenBank/DDBJ whole genome shotgun (WGS) entry which is preliminary data.</text>
</comment>
<dbReference type="SMART" id="SM00702">
    <property type="entry name" value="P4Hc"/>
    <property type="match status" value="1"/>
</dbReference>
<dbReference type="SUPFAM" id="SSF51197">
    <property type="entry name" value="Clavaminate synthase-like"/>
    <property type="match status" value="1"/>
</dbReference>
<dbReference type="PANTHER" id="PTHR41536:SF1">
    <property type="entry name" value="PKHD-TYPE HYDROXYLASE YBIX"/>
    <property type="match status" value="1"/>
</dbReference>
<dbReference type="NCBIfam" id="NF003974">
    <property type="entry name" value="PRK05467.1-3"/>
    <property type="match status" value="1"/>
</dbReference>
<keyword evidence="4 7" id="KW-0223">Dioxygenase</keyword>
<evidence type="ECO:0000256" key="2">
    <source>
        <dbReference type="ARBA" id="ARBA00022723"/>
    </source>
</evidence>
<dbReference type="InterPro" id="IPR041097">
    <property type="entry name" value="PKHD_C"/>
</dbReference>
<accession>A0ABV7D936</accession>
<keyword evidence="6 7" id="KW-0408">Iron</keyword>
<feature type="binding site" evidence="7">
    <location>
        <position position="96"/>
    </location>
    <ligand>
        <name>Fe cation</name>
        <dbReference type="ChEBI" id="CHEBI:24875"/>
    </ligand>
</feature>
<gene>
    <name evidence="9" type="ORF">ACFOKA_14615</name>
</gene>
<evidence type="ECO:0000256" key="6">
    <source>
        <dbReference type="ARBA" id="ARBA00023004"/>
    </source>
</evidence>
<keyword evidence="10" id="KW-1185">Reference proteome</keyword>
<dbReference type="InterPro" id="IPR044862">
    <property type="entry name" value="Pro_4_hyd_alph_FE2OG_OXY"/>
</dbReference>
<evidence type="ECO:0000256" key="3">
    <source>
        <dbReference type="ARBA" id="ARBA00022896"/>
    </source>
</evidence>
<evidence type="ECO:0000313" key="9">
    <source>
        <dbReference type="EMBL" id="MFC3053145.1"/>
    </source>
</evidence>
<protein>
    <submittedName>
        <fullName evidence="9">Fe2+-dependent dioxygenase</fullName>
    </submittedName>
</protein>
<dbReference type="Pfam" id="PF18331">
    <property type="entry name" value="PKHD_C"/>
    <property type="match status" value="1"/>
</dbReference>
<evidence type="ECO:0000256" key="1">
    <source>
        <dbReference type="ARBA" id="ARBA00001961"/>
    </source>
</evidence>
<feature type="binding site" evidence="7">
    <location>
        <position position="159"/>
    </location>
    <ligand>
        <name>Fe cation</name>
        <dbReference type="ChEBI" id="CHEBI:24875"/>
    </ligand>
</feature>
<dbReference type="GO" id="GO:0051213">
    <property type="term" value="F:dioxygenase activity"/>
    <property type="evidence" value="ECO:0007669"/>
    <property type="project" value="UniProtKB-KW"/>
</dbReference>
<feature type="domain" description="Fe2OG dioxygenase" evidence="8">
    <location>
        <begin position="78"/>
        <end position="178"/>
    </location>
</feature>
<keyword evidence="3 7" id="KW-0847">Vitamin C</keyword>
<feature type="binding site" evidence="7">
    <location>
        <position position="98"/>
    </location>
    <ligand>
        <name>Fe cation</name>
        <dbReference type="ChEBI" id="CHEBI:24875"/>
    </ligand>
</feature>
<dbReference type="RefSeq" id="WP_194215870.1">
    <property type="nucleotide sequence ID" value="NZ_CP061205.1"/>
</dbReference>
<dbReference type="Gene3D" id="4.10.860.20">
    <property type="entry name" value="Rabenosyn, Rab binding domain"/>
    <property type="match status" value="1"/>
</dbReference>
<feature type="binding site" evidence="7">
    <location>
        <position position="169"/>
    </location>
    <ligand>
        <name>2-oxoglutarate</name>
        <dbReference type="ChEBI" id="CHEBI:16810"/>
    </ligand>
</feature>
<dbReference type="PROSITE" id="PS51471">
    <property type="entry name" value="FE2OG_OXY"/>
    <property type="match status" value="1"/>
</dbReference>
<dbReference type="InterPro" id="IPR005123">
    <property type="entry name" value="Oxoglu/Fe-dep_dioxygenase_dom"/>
</dbReference>
<dbReference type="Proteomes" id="UP001595444">
    <property type="component" value="Unassembled WGS sequence"/>
</dbReference>
<dbReference type="InterPro" id="IPR006620">
    <property type="entry name" value="Pro_4_hyd_alph"/>
</dbReference>
<dbReference type="NCBIfam" id="NF003975">
    <property type="entry name" value="PRK05467.1-4"/>
    <property type="match status" value="1"/>
</dbReference>